<evidence type="ECO:0000313" key="3">
    <source>
        <dbReference type="Proteomes" id="UP000299102"/>
    </source>
</evidence>
<accession>A0A4C1XLC4</accession>
<organism evidence="2 3">
    <name type="scientific">Eumeta variegata</name>
    <name type="common">Bagworm moth</name>
    <name type="synonym">Eumeta japonica</name>
    <dbReference type="NCBI Taxonomy" id="151549"/>
    <lineage>
        <taxon>Eukaryota</taxon>
        <taxon>Metazoa</taxon>
        <taxon>Ecdysozoa</taxon>
        <taxon>Arthropoda</taxon>
        <taxon>Hexapoda</taxon>
        <taxon>Insecta</taxon>
        <taxon>Pterygota</taxon>
        <taxon>Neoptera</taxon>
        <taxon>Endopterygota</taxon>
        <taxon>Lepidoptera</taxon>
        <taxon>Glossata</taxon>
        <taxon>Ditrysia</taxon>
        <taxon>Tineoidea</taxon>
        <taxon>Psychidae</taxon>
        <taxon>Oiketicinae</taxon>
        <taxon>Eumeta</taxon>
    </lineage>
</organism>
<evidence type="ECO:0000256" key="1">
    <source>
        <dbReference type="SAM" id="MobiDB-lite"/>
    </source>
</evidence>
<dbReference type="Proteomes" id="UP000299102">
    <property type="component" value="Unassembled WGS sequence"/>
</dbReference>
<proteinExistence type="predicted"/>
<keyword evidence="3" id="KW-1185">Reference proteome</keyword>
<feature type="region of interest" description="Disordered" evidence="1">
    <location>
        <begin position="107"/>
        <end position="138"/>
    </location>
</feature>
<sequence length="138" mass="15446">MHRKFPEVKERGKKRKETFRKKKAKSTRIKCKTAFSFWTILPSQRMPSTTNRGLSISIILHLGARARGIGRRTGKHRRPAAAPPNGLLSASSAAITPYRLRNLCSDQRGVALQRPKSQPPINRSRGKLSRPVLGRALA</sequence>
<feature type="compositionally biased region" description="Basic and acidic residues" evidence="1">
    <location>
        <begin position="1"/>
        <end position="10"/>
    </location>
</feature>
<evidence type="ECO:0000313" key="2">
    <source>
        <dbReference type="EMBL" id="GBP63025.1"/>
    </source>
</evidence>
<reference evidence="2 3" key="1">
    <citation type="journal article" date="2019" name="Commun. Biol.">
        <title>The bagworm genome reveals a unique fibroin gene that provides high tensile strength.</title>
        <authorList>
            <person name="Kono N."/>
            <person name="Nakamura H."/>
            <person name="Ohtoshi R."/>
            <person name="Tomita M."/>
            <person name="Numata K."/>
            <person name="Arakawa K."/>
        </authorList>
    </citation>
    <scope>NUCLEOTIDE SEQUENCE [LARGE SCALE GENOMIC DNA]</scope>
</reference>
<feature type="compositionally biased region" description="Basic residues" evidence="1">
    <location>
        <begin position="11"/>
        <end position="25"/>
    </location>
</feature>
<dbReference type="EMBL" id="BGZK01000856">
    <property type="protein sequence ID" value="GBP63025.1"/>
    <property type="molecule type" value="Genomic_DNA"/>
</dbReference>
<protein>
    <submittedName>
        <fullName evidence="2">Uncharacterized protein</fullName>
    </submittedName>
</protein>
<comment type="caution">
    <text evidence="2">The sequence shown here is derived from an EMBL/GenBank/DDBJ whole genome shotgun (WGS) entry which is preliminary data.</text>
</comment>
<feature type="region of interest" description="Disordered" evidence="1">
    <location>
        <begin position="1"/>
        <end position="25"/>
    </location>
</feature>
<gene>
    <name evidence="2" type="ORF">EVAR_43775_1</name>
</gene>
<name>A0A4C1XLC4_EUMVA</name>
<dbReference type="AlphaFoldDB" id="A0A4C1XLC4"/>